<accession>A0AAV1JSA6</accession>
<proteinExistence type="predicted"/>
<name>A0AAV1JSA6_9NEOP</name>
<reference evidence="2 3" key="1">
    <citation type="submission" date="2023-11" db="EMBL/GenBank/DDBJ databases">
        <authorList>
            <person name="Okamura Y."/>
        </authorList>
    </citation>
    <scope>NUCLEOTIDE SEQUENCE [LARGE SCALE GENOMIC DNA]</scope>
</reference>
<feature type="signal peptide" evidence="1">
    <location>
        <begin position="1"/>
        <end position="15"/>
    </location>
</feature>
<dbReference type="SUPFAM" id="SSF100910">
    <property type="entry name" value="Chemosensory protein Csp2"/>
    <property type="match status" value="1"/>
</dbReference>
<dbReference type="PANTHER" id="PTHR11257:SF9">
    <property type="entry name" value="CHEMOSENSORY PROTEIN 13"/>
    <property type="match status" value="1"/>
</dbReference>
<dbReference type="AlphaFoldDB" id="A0AAV1JSA6"/>
<keyword evidence="1" id="KW-0732">Signal</keyword>
<keyword evidence="3" id="KW-1185">Reference proteome</keyword>
<protein>
    <recommendedName>
        <fullName evidence="4">Chemosensory protein</fullName>
    </recommendedName>
</protein>
<evidence type="ECO:0008006" key="4">
    <source>
        <dbReference type="Google" id="ProtNLM"/>
    </source>
</evidence>
<sequence>MKVFILLVVLGVAFAEKINYYRTADNHYDMQSVVDNPKKLQDFVDCFLDRKPCDPVPASYRKIIPETIETACYRCNADVKHLANVFMLGLKKNNPTEYVNFVNRYDPEGKYIEKFMESVKGLKNCYNKKLMMHCVYLNL</sequence>
<dbReference type="InterPro" id="IPR036682">
    <property type="entry name" value="OS_D_A10/PebIII_sf"/>
</dbReference>
<evidence type="ECO:0000313" key="2">
    <source>
        <dbReference type="EMBL" id="CAK1552217.1"/>
    </source>
</evidence>
<evidence type="ECO:0000313" key="3">
    <source>
        <dbReference type="Proteomes" id="UP001497472"/>
    </source>
</evidence>
<evidence type="ECO:0000256" key="1">
    <source>
        <dbReference type="SAM" id="SignalP"/>
    </source>
</evidence>
<feature type="chain" id="PRO_5043673572" description="Chemosensory protein" evidence="1">
    <location>
        <begin position="16"/>
        <end position="139"/>
    </location>
</feature>
<dbReference type="Gene3D" id="1.10.2080.10">
    <property type="entry name" value="Insect odorant-binding protein A10/Ejaculatory bulb-specific protein 3"/>
    <property type="match status" value="1"/>
</dbReference>
<organism evidence="2 3">
    <name type="scientific">Leptosia nina</name>
    <dbReference type="NCBI Taxonomy" id="320188"/>
    <lineage>
        <taxon>Eukaryota</taxon>
        <taxon>Metazoa</taxon>
        <taxon>Ecdysozoa</taxon>
        <taxon>Arthropoda</taxon>
        <taxon>Hexapoda</taxon>
        <taxon>Insecta</taxon>
        <taxon>Pterygota</taxon>
        <taxon>Neoptera</taxon>
        <taxon>Endopterygota</taxon>
        <taxon>Lepidoptera</taxon>
        <taxon>Glossata</taxon>
        <taxon>Ditrysia</taxon>
        <taxon>Papilionoidea</taxon>
        <taxon>Pieridae</taxon>
        <taxon>Pierinae</taxon>
        <taxon>Leptosia</taxon>
    </lineage>
</organism>
<dbReference type="EMBL" id="CAVLEF010000138">
    <property type="protein sequence ID" value="CAK1552217.1"/>
    <property type="molecule type" value="Genomic_DNA"/>
</dbReference>
<comment type="caution">
    <text evidence="2">The sequence shown here is derived from an EMBL/GenBank/DDBJ whole genome shotgun (WGS) entry which is preliminary data.</text>
</comment>
<gene>
    <name evidence="2" type="ORF">LNINA_LOCUS11278</name>
</gene>
<dbReference type="PANTHER" id="PTHR11257">
    <property type="entry name" value="CHEMOSENSORY PROTEIN-RELATED"/>
    <property type="match status" value="1"/>
</dbReference>
<dbReference type="Proteomes" id="UP001497472">
    <property type="component" value="Unassembled WGS sequence"/>
</dbReference>
<dbReference type="InterPro" id="IPR005055">
    <property type="entry name" value="A10/PebIII"/>
</dbReference>
<dbReference type="Pfam" id="PF03392">
    <property type="entry name" value="OS-D"/>
    <property type="match status" value="1"/>
</dbReference>